<reference evidence="1" key="1">
    <citation type="submission" date="2024-12" db="EMBL/GenBank/DDBJ databases">
        <title>Comparative genomics and development of molecular markers within Purpureocillium lilacinum and among Purpureocillium species.</title>
        <authorList>
            <person name="Yeh Z.-Y."/>
            <person name="Ni N.-T."/>
            <person name="Lo P.-H."/>
            <person name="Mushyakhwo K."/>
            <person name="Lin C.-F."/>
            <person name="Nai Y.-S."/>
        </authorList>
    </citation>
    <scope>NUCLEOTIDE SEQUENCE</scope>
    <source>
        <strain evidence="1">NCHU-NPUST-175</strain>
    </source>
</reference>
<accession>A0ACC4DU80</accession>
<proteinExistence type="predicted"/>
<evidence type="ECO:0000313" key="1">
    <source>
        <dbReference type="EMBL" id="KAL3959902.1"/>
    </source>
</evidence>
<name>A0ACC4DU80_PURLI</name>
<dbReference type="Proteomes" id="UP001638806">
    <property type="component" value="Unassembled WGS sequence"/>
</dbReference>
<gene>
    <name evidence="1" type="ORF">ACCO45_005019</name>
</gene>
<comment type="caution">
    <text evidence="1">The sequence shown here is derived from an EMBL/GenBank/DDBJ whole genome shotgun (WGS) entry which is preliminary data.</text>
</comment>
<evidence type="ECO:0000313" key="2">
    <source>
        <dbReference type="Proteomes" id="UP001638806"/>
    </source>
</evidence>
<organism evidence="1 2">
    <name type="scientific">Purpureocillium lilacinum</name>
    <name type="common">Paecilomyces lilacinus</name>
    <dbReference type="NCBI Taxonomy" id="33203"/>
    <lineage>
        <taxon>Eukaryota</taxon>
        <taxon>Fungi</taxon>
        <taxon>Dikarya</taxon>
        <taxon>Ascomycota</taxon>
        <taxon>Pezizomycotina</taxon>
        <taxon>Sordariomycetes</taxon>
        <taxon>Hypocreomycetidae</taxon>
        <taxon>Hypocreales</taxon>
        <taxon>Ophiocordycipitaceae</taxon>
        <taxon>Purpureocillium</taxon>
    </lineage>
</organism>
<dbReference type="EMBL" id="JBGNUJ010000004">
    <property type="protein sequence ID" value="KAL3959902.1"/>
    <property type="molecule type" value="Genomic_DNA"/>
</dbReference>
<keyword evidence="2" id="KW-1185">Reference proteome</keyword>
<protein>
    <submittedName>
        <fullName evidence="1">Uncharacterized protein</fullName>
    </submittedName>
</protein>
<sequence length="81" mass="8733">MTLSRSLAKWAASKSSRPKSNPEEASREFDNVRASIGWHEGRDGHGAQARGPRMLHTETRVERAPKKPAASALPVGARGTA</sequence>